<feature type="transmembrane region" description="Helical" evidence="8">
    <location>
        <begin position="41"/>
        <end position="60"/>
    </location>
</feature>
<evidence type="ECO:0000259" key="9">
    <source>
        <dbReference type="PROSITE" id="PS50928"/>
    </source>
</evidence>
<name>A0A419N221_9GAMM</name>
<dbReference type="PANTHER" id="PTHR30193:SF37">
    <property type="entry name" value="INNER MEMBRANE ABC TRANSPORTER PERMEASE PROTEIN YCJO"/>
    <property type="match status" value="1"/>
</dbReference>
<dbReference type="InterPro" id="IPR035906">
    <property type="entry name" value="MetI-like_sf"/>
</dbReference>
<evidence type="ECO:0000313" key="10">
    <source>
        <dbReference type="EMBL" id="RJT33297.1"/>
    </source>
</evidence>
<evidence type="ECO:0000256" key="6">
    <source>
        <dbReference type="ARBA" id="ARBA00022989"/>
    </source>
</evidence>
<dbReference type="AlphaFoldDB" id="A0A419N221"/>
<dbReference type="Pfam" id="PF00528">
    <property type="entry name" value="BPD_transp_1"/>
    <property type="match status" value="1"/>
</dbReference>
<dbReference type="EMBL" id="RAHH01000047">
    <property type="protein sequence ID" value="RJT33297.1"/>
    <property type="molecule type" value="Genomic_DNA"/>
</dbReference>
<keyword evidence="2 8" id="KW-0813">Transport</keyword>
<comment type="subcellular location">
    <subcellularLocation>
        <location evidence="1">Cell inner membrane</location>
        <topology evidence="1">Multi-pass membrane protein</topology>
    </subcellularLocation>
    <subcellularLocation>
        <location evidence="8">Cell membrane</location>
        <topology evidence="8">Multi-pass membrane protein</topology>
    </subcellularLocation>
</comment>
<dbReference type="SUPFAM" id="SSF161098">
    <property type="entry name" value="MetI-like"/>
    <property type="match status" value="1"/>
</dbReference>
<dbReference type="GO" id="GO:0005886">
    <property type="term" value="C:plasma membrane"/>
    <property type="evidence" value="ECO:0007669"/>
    <property type="project" value="UniProtKB-SubCell"/>
</dbReference>
<dbReference type="PROSITE" id="PS50928">
    <property type="entry name" value="ABC_TM1"/>
    <property type="match status" value="1"/>
</dbReference>
<keyword evidence="11" id="KW-1185">Reference proteome</keyword>
<feature type="transmembrane region" description="Helical" evidence="8">
    <location>
        <begin position="188"/>
        <end position="210"/>
    </location>
</feature>
<feature type="transmembrane region" description="Helical" evidence="8">
    <location>
        <begin position="96"/>
        <end position="125"/>
    </location>
</feature>
<evidence type="ECO:0000256" key="1">
    <source>
        <dbReference type="ARBA" id="ARBA00004429"/>
    </source>
</evidence>
<dbReference type="CDD" id="cd06261">
    <property type="entry name" value="TM_PBP2"/>
    <property type="match status" value="1"/>
</dbReference>
<sequence>MSLADSVPVTIKHKSHTDEVNLPTKTRSRPALTRLERAERFWGWIMVLPLLAGLVMFYFIPFVQNIFYSFTDLDQFMNWSTFDINNYLDLFSDDDFYAAVFNTLFYVVVCVPVSLALSLLLAIGLNQNIRGKALFRTLLFLPAVTMPAAVAMVWQWLFNKDFGLINYVLHFFGVSAVGWLSDPDIVRISVSIIIIWSSLALKIIILLAGLQSIPRSLYEAADIDGISTLRRFFCLTLPMMVPTLFFVSVMTFIEVLQIFDVVFLMFDRSMVESDTMTVTYLFYKNAFYLQQKGYASAITVVLFIVTMLITLVQMAIGKRLKVA</sequence>
<keyword evidence="5 8" id="KW-0812">Transmembrane</keyword>
<evidence type="ECO:0000256" key="4">
    <source>
        <dbReference type="ARBA" id="ARBA00022519"/>
    </source>
</evidence>
<reference evidence="10 11" key="1">
    <citation type="submission" date="2018-09" db="EMBL/GenBank/DDBJ databases">
        <authorList>
            <person name="Le Fleche-Mateos A."/>
        </authorList>
    </citation>
    <scope>NUCLEOTIDE SEQUENCE [LARGE SCALE GENOMIC DNA]</scope>
    <source>
        <strain evidence="10 11">DSM 27399</strain>
    </source>
</reference>
<comment type="caution">
    <text evidence="10">The sequence shown here is derived from an EMBL/GenBank/DDBJ whole genome shotgun (WGS) entry which is preliminary data.</text>
</comment>
<dbReference type="OrthoDB" id="8417460at2"/>
<evidence type="ECO:0000256" key="5">
    <source>
        <dbReference type="ARBA" id="ARBA00022692"/>
    </source>
</evidence>
<keyword evidence="3" id="KW-1003">Cell membrane</keyword>
<dbReference type="RefSeq" id="WP_120135170.1">
    <property type="nucleotide sequence ID" value="NZ_RAHH01000047.1"/>
</dbReference>
<dbReference type="InterPro" id="IPR000515">
    <property type="entry name" value="MetI-like"/>
</dbReference>
<dbReference type="GO" id="GO:0055085">
    <property type="term" value="P:transmembrane transport"/>
    <property type="evidence" value="ECO:0007669"/>
    <property type="project" value="InterPro"/>
</dbReference>
<organism evidence="10 11">
    <name type="scientific">Rahnella woolbedingensis</name>
    <dbReference type="NCBI Taxonomy" id="1510574"/>
    <lineage>
        <taxon>Bacteria</taxon>
        <taxon>Pseudomonadati</taxon>
        <taxon>Pseudomonadota</taxon>
        <taxon>Gammaproteobacteria</taxon>
        <taxon>Enterobacterales</taxon>
        <taxon>Yersiniaceae</taxon>
        <taxon>Rahnella</taxon>
    </lineage>
</organism>
<protein>
    <submittedName>
        <fullName evidence="10">Sugar ABC transporter permease</fullName>
    </submittedName>
</protein>
<evidence type="ECO:0000256" key="3">
    <source>
        <dbReference type="ARBA" id="ARBA00022475"/>
    </source>
</evidence>
<dbReference type="PANTHER" id="PTHR30193">
    <property type="entry name" value="ABC TRANSPORTER PERMEASE PROTEIN"/>
    <property type="match status" value="1"/>
</dbReference>
<evidence type="ECO:0000256" key="8">
    <source>
        <dbReference type="RuleBase" id="RU363032"/>
    </source>
</evidence>
<comment type="similarity">
    <text evidence="8">Belongs to the binding-protein-dependent transport system permease family.</text>
</comment>
<evidence type="ECO:0000313" key="11">
    <source>
        <dbReference type="Proteomes" id="UP000284908"/>
    </source>
</evidence>
<feature type="transmembrane region" description="Helical" evidence="8">
    <location>
        <begin position="137"/>
        <end position="158"/>
    </location>
</feature>
<evidence type="ECO:0000256" key="7">
    <source>
        <dbReference type="ARBA" id="ARBA00023136"/>
    </source>
</evidence>
<dbReference type="Proteomes" id="UP000284908">
    <property type="component" value="Unassembled WGS sequence"/>
</dbReference>
<feature type="transmembrane region" description="Helical" evidence="8">
    <location>
        <begin position="294"/>
        <end position="316"/>
    </location>
</feature>
<keyword evidence="6 8" id="KW-1133">Transmembrane helix</keyword>
<proteinExistence type="inferred from homology"/>
<keyword evidence="7 8" id="KW-0472">Membrane</keyword>
<evidence type="ECO:0000256" key="2">
    <source>
        <dbReference type="ARBA" id="ARBA00022448"/>
    </source>
</evidence>
<dbReference type="Gene3D" id="1.10.3720.10">
    <property type="entry name" value="MetI-like"/>
    <property type="match status" value="1"/>
</dbReference>
<feature type="domain" description="ABC transmembrane type-1" evidence="9">
    <location>
        <begin position="100"/>
        <end position="313"/>
    </location>
</feature>
<keyword evidence="4" id="KW-0997">Cell inner membrane</keyword>
<accession>A0A419N221</accession>
<feature type="transmembrane region" description="Helical" evidence="8">
    <location>
        <begin position="164"/>
        <end position="181"/>
    </location>
</feature>
<feature type="transmembrane region" description="Helical" evidence="8">
    <location>
        <begin position="245"/>
        <end position="266"/>
    </location>
</feature>
<gene>
    <name evidence="10" type="ORF">D6C13_24130</name>
</gene>
<dbReference type="InterPro" id="IPR051393">
    <property type="entry name" value="ABC_transporter_permease"/>
</dbReference>